<protein>
    <submittedName>
        <fullName evidence="1">Wsv206-like protein</fullName>
    </submittedName>
</protein>
<dbReference type="Gene3D" id="3.40.220.10">
    <property type="entry name" value="Leucine Aminopeptidase, subunit E, domain 1"/>
    <property type="match status" value="1"/>
</dbReference>
<proteinExistence type="predicted"/>
<accession>A0A9C7BM52</accession>
<reference evidence="1" key="1">
    <citation type="submission" date="2022-10" db="EMBL/GenBank/DDBJ databases">
        <title>Genome sequences of endogenous nimaviruses in decapod crustaceans.</title>
        <authorList>
            <person name="Kawato S."/>
            <person name="Nozaki R."/>
            <person name="Kondo H."/>
            <person name="Hirono I."/>
        </authorList>
    </citation>
    <scope>NUCLEOTIDE SEQUENCE</scope>
    <source>
        <strain evidence="1">Lva-Nima_1</strain>
    </source>
</reference>
<dbReference type="InterPro" id="IPR043472">
    <property type="entry name" value="Macro_dom-like"/>
</dbReference>
<dbReference type="EMBL" id="LC738872">
    <property type="protein sequence ID" value="BDT62148.1"/>
    <property type="molecule type" value="Genomic_DNA"/>
</dbReference>
<name>A0A9C7BM52_9VIRU</name>
<organism evidence="1">
    <name type="scientific">Litopenaeus vannamei majanivirus Nimav-1_LVa</name>
    <dbReference type="NCBI Taxonomy" id="2984273"/>
    <lineage>
        <taxon>Viruses</taxon>
        <taxon>Viruses incertae sedis</taxon>
        <taxon>Naldaviricetes</taxon>
        <taxon>Nimaviridae</taxon>
    </lineage>
</organism>
<evidence type="ECO:0000313" key="1">
    <source>
        <dbReference type="EMBL" id="BDT62148.1"/>
    </source>
</evidence>
<dbReference type="SUPFAM" id="SSF52949">
    <property type="entry name" value="Macro domain-like"/>
    <property type="match status" value="1"/>
</dbReference>
<sequence>MSIVIAYDLDEGDVFDPKYRKANICNITSIDTRGYPGTIEFCKGVPCVANLFIGNRYAIRDEYMDGHIVINDSKLYREAYFKACLDRLLDDLISVHRDIDTIVFPYEIGCGAAGGNWVKYERLISQFAFELINNKKHFKFIMVYNLNKMKNTDDFYNYYPFINRK</sequence>